<proteinExistence type="inferred from homology"/>
<dbReference type="SUPFAM" id="SSF52279">
    <property type="entry name" value="Beta-D-glucan exohydrolase, C-terminal domain"/>
    <property type="match status" value="1"/>
</dbReference>
<feature type="domain" description="Fibronectin type III-like" evidence="6">
    <location>
        <begin position="731"/>
        <end position="800"/>
    </location>
</feature>
<dbReference type="InterPro" id="IPR013783">
    <property type="entry name" value="Ig-like_fold"/>
</dbReference>
<dbReference type="InterPro" id="IPR036962">
    <property type="entry name" value="Glyco_hydro_3_N_sf"/>
</dbReference>
<dbReference type="Proteomes" id="UP001515480">
    <property type="component" value="Unassembled WGS sequence"/>
</dbReference>
<dbReference type="InterPro" id="IPR036881">
    <property type="entry name" value="Glyco_hydro_3_C_sf"/>
</dbReference>
<evidence type="ECO:0000256" key="2">
    <source>
        <dbReference type="ARBA" id="ARBA00005336"/>
    </source>
</evidence>
<dbReference type="SMART" id="SM01217">
    <property type="entry name" value="Fn3_like"/>
    <property type="match status" value="1"/>
</dbReference>
<dbReference type="Pfam" id="PF00933">
    <property type="entry name" value="Glyco_hydro_3"/>
    <property type="match status" value="1"/>
</dbReference>
<dbReference type="PANTHER" id="PTHR42715:SF10">
    <property type="entry name" value="BETA-GLUCOSIDASE"/>
    <property type="match status" value="1"/>
</dbReference>
<dbReference type="GO" id="GO:0008422">
    <property type="term" value="F:beta-glucosidase activity"/>
    <property type="evidence" value="ECO:0007669"/>
    <property type="project" value="UniProtKB-EC"/>
</dbReference>
<gene>
    <name evidence="7" type="ORF">AB1Y20_003904</name>
</gene>
<keyword evidence="5" id="KW-0326">Glycosidase</keyword>
<dbReference type="Pfam" id="PF01915">
    <property type="entry name" value="Glyco_hydro_3_C"/>
    <property type="match status" value="1"/>
</dbReference>
<dbReference type="EC" id="3.2.1.21" evidence="3"/>
<keyword evidence="4" id="KW-0378">Hydrolase</keyword>
<organism evidence="7 8">
    <name type="scientific">Prymnesium parvum</name>
    <name type="common">Toxic golden alga</name>
    <dbReference type="NCBI Taxonomy" id="97485"/>
    <lineage>
        <taxon>Eukaryota</taxon>
        <taxon>Haptista</taxon>
        <taxon>Haptophyta</taxon>
        <taxon>Prymnesiophyceae</taxon>
        <taxon>Prymnesiales</taxon>
        <taxon>Prymnesiaceae</taxon>
        <taxon>Prymnesium</taxon>
    </lineage>
</organism>
<evidence type="ECO:0000313" key="7">
    <source>
        <dbReference type="EMBL" id="KAL1514819.1"/>
    </source>
</evidence>
<comment type="catalytic activity">
    <reaction evidence="1">
        <text>Hydrolysis of terminal, non-reducing beta-D-glucosyl residues with release of beta-D-glucose.</text>
        <dbReference type="EC" id="3.2.1.21"/>
    </reaction>
</comment>
<evidence type="ECO:0000256" key="5">
    <source>
        <dbReference type="ARBA" id="ARBA00023295"/>
    </source>
</evidence>
<comment type="similarity">
    <text evidence="2">Belongs to the glycosyl hydrolase 3 family.</text>
</comment>
<accession>A0AB34J602</accession>
<evidence type="ECO:0000259" key="6">
    <source>
        <dbReference type="SMART" id="SM01217"/>
    </source>
</evidence>
<evidence type="ECO:0000256" key="3">
    <source>
        <dbReference type="ARBA" id="ARBA00012744"/>
    </source>
</evidence>
<sequence length="812" mass="85466">MALSCASAFPSDVQHPACYPWCNRSADNHCDRCKCSACAFCQTPRRPRHDGAHALWAELSDRQKLSQPLALYRTAYTDADGSPGCVGALRQPLAPTPRLALQRRDALQRLVLRSCAALASPSPSAPQRPRLPAIFFQEALHGAEGGTVFPTPAALGSSWDVRLARAVFSRIAADARALGSHMVLAPVLDLFVDARFGRLQEGFGEDPMHVGAYAAAAAAGLQGGAPLEALPDDKVLAVGKHFVGYGAAAGGQNGAQAAVPERALLEDHMRPWRAFARAGGRSAMAGHHVALGVPAHANRRMLTDILRSELRMSGPVFSDCNDIGALLHARVAHNYTDAAALAMWAGIDIDLQCGQHCPPRRGGGACGAYTRLAEARAQGLLPEETLRVAVTRLLRAKLRAGVLRSPFAAEGEEAEAGGALSSLDDEPSRRLALHAAERAAVLLRNDGVLPLPPSGRLGLVGALGGCDGEAAALCDAQLALLGSYASLLSRGTARVDTLRTALGARLAAAGGTLRFARGASPDAKDTAGVDAAVALARECDVVVAVLGDSTSTAGEWADRVSLDLPGGQPALLQAISATGARLVVVLISGRPATFGGALGDSLLANVSALLVSYPPGQMGAEAITRLLLGDAVPSGKLAFSWPRRPGASAWLQPRVGKWAVHSWEAAGHDLRIDGRYIDGEASPLFPFGFGLSYSRFTLSGLDMVSLGLHSVPLVARAYLWVRNEGAFDAREVVQCYARDPVVRHARRRQRLVGFETAEVRSGLSVRVEIGLGTDDMAMLDDEQVWRVVPGVYLIACGTSSRDSNALFARLTL</sequence>
<comment type="caution">
    <text evidence="7">The sequence shown here is derived from an EMBL/GenBank/DDBJ whole genome shotgun (WGS) entry which is preliminary data.</text>
</comment>
<dbReference type="Gene3D" id="2.60.40.10">
    <property type="entry name" value="Immunoglobulins"/>
    <property type="match status" value="1"/>
</dbReference>
<dbReference type="InterPro" id="IPR017853">
    <property type="entry name" value="GH"/>
</dbReference>
<dbReference type="InterPro" id="IPR002772">
    <property type="entry name" value="Glyco_hydro_3_C"/>
</dbReference>
<dbReference type="PANTHER" id="PTHR42715">
    <property type="entry name" value="BETA-GLUCOSIDASE"/>
    <property type="match status" value="1"/>
</dbReference>
<protein>
    <recommendedName>
        <fullName evidence="3">beta-glucosidase</fullName>
        <ecNumber evidence="3">3.2.1.21</ecNumber>
    </recommendedName>
</protein>
<dbReference type="AlphaFoldDB" id="A0AB34J602"/>
<evidence type="ECO:0000313" key="8">
    <source>
        <dbReference type="Proteomes" id="UP001515480"/>
    </source>
</evidence>
<dbReference type="InterPro" id="IPR050288">
    <property type="entry name" value="Cellulose_deg_GH3"/>
</dbReference>
<dbReference type="SUPFAM" id="SSF51445">
    <property type="entry name" value="(Trans)glycosidases"/>
    <property type="match status" value="1"/>
</dbReference>
<dbReference type="GO" id="GO:0005975">
    <property type="term" value="P:carbohydrate metabolic process"/>
    <property type="evidence" value="ECO:0007669"/>
    <property type="project" value="InterPro"/>
</dbReference>
<evidence type="ECO:0000256" key="1">
    <source>
        <dbReference type="ARBA" id="ARBA00000448"/>
    </source>
</evidence>
<name>A0AB34J602_PRYPA</name>
<dbReference type="Pfam" id="PF14310">
    <property type="entry name" value="Fn3-like"/>
    <property type="match status" value="1"/>
</dbReference>
<dbReference type="Gene3D" id="3.40.50.1700">
    <property type="entry name" value="Glycoside hydrolase family 3 C-terminal domain"/>
    <property type="match status" value="1"/>
</dbReference>
<evidence type="ECO:0000256" key="4">
    <source>
        <dbReference type="ARBA" id="ARBA00022801"/>
    </source>
</evidence>
<dbReference type="InterPro" id="IPR026891">
    <property type="entry name" value="Fn3-like"/>
</dbReference>
<dbReference type="EMBL" id="JBGBPQ010000012">
    <property type="protein sequence ID" value="KAL1514819.1"/>
    <property type="molecule type" value="Genomic_DNA"/>
</dbReference>
<keyword evidence="8" id="KW-1185">Reference proteome</keyword>
<dbReference type="Gene3D" id="3.20.20.300">
    <property type="entry name" value="Glycoside hydrolase, family 3, N-terminal domain"/>
    <property type="match status" value="1"/>
</dbReference>
<dbReference type="PRINTS" id="PR00133">
    <property type="entry name" value="GLHYDRLASE3"/>
</dbReference>
<reference evidence="7 8" key="1">
    <citation type="journal article" date="2024" name="Science">
        <title>Giant polyketide synthase enzymes in the biosynthesis of giant marine polyether toxins.</title>
        <authorList>
            <person name="Fallon T.R."/>
            <person name="Shende V.V."/>
            <person name="Wierzbicki I.H."/>
            <person name="Pendleton A.L."/>
            <person name="Watervoot N.F."/>
            <person name="Auber R.P."/>
            <person name="Gonzalez D.J."/>
            <person name="Wisecaver J.H."/>
            <person name="Moore B.S."/>
        </authorList>
    </citation>
    <scope>NUCLEOTIDE SEQUENCE [LARGE SCALE GENOMIC DNA]</scope>
    <source>
        <strain evidence="7 8">12B1</strain>
    </source>
</reference>
<dbReference type="InterPro" id="IPR001764">
    <property type="entry name" value="Glyco_hydro_3_N"/>
</dbReference>